<dbReference type="STRING" id="1797243.A2943_02005"/>
<accession>A0A1F4XIW6</accession>
<comment type="caution">
    <text evidence="1">The sequence shown here is derived from an EMBL/GenBank/DDBJ whole genome shotgun (WGS) entry which is preliminary data.</text>
</comment>
<evidence type="ECO:0008006" key="3">
    <source>
        <dbReference type="Google" id="ProtNLM"/>
    </source>
</evidence>
<dbReference type="AlphaFoldDB" id="A0A1F4XIW6"/>
<dbReference type="EMBL" id="MEWX01000006">
    <property type="protein sequence ID" value="OGC81063.1"/>
    <property type="molecule type" value="Genomic_DNA"/>
</dbReference>
<reference evidence="1 2" key="1">
    <citation type="journal article" date="2016" name="Nat. Commun.">
        <title>Thousands of microbial genomes shed light on interconnected biogeochemical processes in an aquifer system.</title>
        <authorList>
            <person name="Anantharaman K."/>
            <person name="Brown C.T."/>
            <person name="Hug L.A."/>
            <person name="Sharon I."/>
            <person name="Castelle C.J."/>
            <person name="Probst A.J."/>
            <person name="Thomas B.C."/>
            <person name="Singh A."/>
            <person name="Wilkins M.J."/>
            <person name="Karaoz U."/>
            <person name="Brodie E.L."/>
            <person name="Williams K.H."/>
            <person name="Hubbard S.S."/>
            <person name="Banfield J.F."/>
        </authorList>
    </citation>
    <scope>NUCLEOTIDE SEQUENCE [LARGE SCALE GENOMIC DNA]</scope>
</reference>
<evidence type="ECO:0000313" key="1">
    <source>
        <dbReference type="EMBL" id="OGC81063.1"/>
    </source>
</evidence>
<dbReference type="Proteomes" id="UP000176185">
    <property type="component" value="Unassembled WGS sequence"/>
</dbReference>
<gene>
    <name evidence="1" type="ORF">A2943_02005</name>
</gene>
<protein>
    <recommendedName>
        <fullName evidence="3">Type II secretion system protein GspI C-terminal domain-containing protein</fullName>
    </recommendedName>
</protein>
<name>A0A1F4XIW6_9BACT</name>
<evidence type="ECO:0000313" key="2">
    <source>
        <dbReference type="Proteomes" id="UP000176185"/>
    </source>
</evidence>
<sequence length="128" mass="13501">MTLLAALIVIAAGGMLVEALLLWGGNRAQSARVMQQSFEARTYANACAEEALLAIIEEGSSSGSDSFVQGECAYEISGAELERDIESTGTSGSVVRRVHVVAQIEITVGEMGTSTTITSAIWREVADF</sequence>
<proteinExistence type="predicted"/>
<organism evidence="1 2">
    <name type="scientific">Candidatus Adlerbacteria bacterium RIFCSPLOWO2_01_FULL_51_16</name>
    <dbReference type="NCBI Taxonomy" id="1797243"/>
    <lineage>
        <taxon>Bacteria</taxon>
        <taxon>Candidatus Adleribacteriota</taxon>
    </lineage>
</organism>